<dbReference type="Proteomes" id="UP000280819">
    <property type="component" value="Unassembled WGS sequence"/>
</dbReference>
<gene>
    <name evidence="1" type="ORF">EII34_09155</name>
</gene>
<dbReference type="EMBL" id="RQZG01000009">
    <property type="protein sequence ID" value="RRD04701.1"/>
    <property type="molecule type" value="Genomic_DNA"/>
</dbReference>
<reference evidence="1 2" key="1">
    <citation type="submission" date="2018-11" db="EMBL/GenBank/DDBJ databases">
        <title>Genomes From Bacteria Associated with the Canine Oral Cavity: a Test Case for Automated Genome-Based Taxonomic Assignment.</title>
        <authorList>
            <person name="Coil D.A."/>
            <person name="Jospin G."/>
            <person name="Darling A.E."/>
            <person name="Wallis C."/>
            <person name="Davis I.J."/>
            <person name="Harris S."/>
            <person name="Eisen J.A."/>
            <person name="Holcombe L.J."/>
            <person name="O'Flynn C."/>
        </authorList>
    </citation>
    <scope>NUCLEOTIDE SEQUENCE [LARGE SCALE GENOMIC DNA]</scope>
    <source>
        <strain evidence="1 2">OH887_COT-365</strain>
    </source>
</reference>
<dbReference type="Gene3D" id="1.10.1070.20">
    <property type="match status" value="1"/>
</dbReference>
<accession>A0A3P1T5E9</accession>
<organism evidence="1 2">
    <name type="scientific">Arachnia propionica</name>
    <dbReference type="NCBI Taxonomy" id="1750"/>
    <lineage>
        <taxon>Bacteria</taxon>
        <taxon>Bacillati</taxon>
        <taxon>Actinomycetota</taxon>
        <taxon>Actinomycetes</taxon>
        <taxon>Propionibacteriales</taxon>
        <taxon>Propionibacteriaceae</taxon>
        <taxon>Arachnia</taxon>
    </lineage>
</organism>
<protein>
    <recommendedName>
        <fullName evidence="3">HipA-like C-terminal domain-containing protein</fullName>
    </recommendedName>
</protein>
<comment type="caution">
    <text evidence="1">The sequence shown here is derived from an EMBL/GenBank/DDBJ whole genome shotgun (WGS) entry which is preliminary data.</text>
</comment>
<name>A0A3P1T5E9_9ACTN</name>
<evidence type="ECO:0000313" key="2">
    <source>
        <dbReference type="Proteomes" id="UP000280819"/>
    </source>
</evidence>
<evidence type="ECO:0008006" key="3">
    <source>
        <dbReference type="Google" id="ProtNLM"/>
    </source>
</evidence>
<proteinExistence type="predicted"/>
<dbReference type="RefSeq" id="WP_124844853.1">
    <property type="nucleotide sequence ID" value="NZ_RQZG01000009.1"/>
</dbReference>
<evidence type="ECO:0000313" key="1">
    <source>
        <dbReference type="EMBL" id="RRD04701.1"/>
    </source>
</evidence>
<dbReference type="AlphaFoldDB" id="A0A3P1T5E9"/>
<dbReference type="OrthoDB" id="9812605at2"/>
<sequence length="285" mass="32337">MDVENHGDSTDEQMGSKKKFWFSSDESRWLFKYVRLNDCGELGEDWAECLVHVVARLLDLPSACVCLAKEGGRRGVAIKRVHGAEEQLVHGNELLAEGVEGYDKAEARNQLYTVENIHRSLQGFPAPEPYSCWSAFDLFAGYLMMDALVAACDRHHENWGLIQDGSGRRWLAPTFDHGNALGFAVRMEDVTRLLKDEAELVKWVRKGRNRYFRARPVEVAAEAFRLIAQKPREYLEGRLHDLDTGDVAVATRGMPEEVLSEERARLAIKIIETNRRRLSDAFSDG</sequence>